<keyword evidence="6" id="KW-0597">Phosphoprotein</keyword>
<keyword evidence="13" id="KW-0418">Kinase</keyword>
<comment type="catalytic activity">
    <reaction evidence="20">
        <text>L-threonyl-[protein] + ATP = O-phospho-L-threonyl-[protein] + ADP + H(+)</text>
        <dbReference type="Rhea" id="RHEA:46608"/>
        <dbReference type="Rhea" id="RHEA-COMP:11060"/>
        <dbReference type="Rhea" id="RHEA-COMP:11605"/>
        <dbReference type="ChEBI" id="CHEBI:15378"/>
        <dbReference type="ChEBI" id="CHEBI:30013"/>
        <dbReference type="ChEBI" id="CHEBI:30616"/>
        <dbReference type="ChEBI" id="CHEBI:61977"/>
        <dbReference type="ChEBI" id="CHEBI:456216"/>
        <dbReference type="EC" id="2.7.11.1"/>
    </reaction>
</comment>
<dbReference type="Gene3D" id="3.40.50.1000">
    <property type="entry name" value="HAD superfamily/HAD-like"/>
    <property type="match status" value="1"/>
</dbReference>
<dbReference type="GO" id="GO:0005524">
    <property type="term" value="F:ATP binding"/>
    <property type="evidence" value="ECO:0007669"/>
    <property type="project" value="UniProtKB-UniRule"/>
</dbReference>
<dbReference type="InterPro" id="IPR010021">
    <property type="entry name" value="PGPP1/Gep4"/>
</dbReference>
<dbReference type="InterPro" id="IPR006549">
    <property type="entry name" value="HAD-SF_hydro_IIIA"/>
</dbReference>
<dbReference type="Gene3D" id="3.30.200.20">
    <property type="entry name" value="Phosphorylase Kinase, domain 1"/>
    <property type="match status" value="1"/>
</dbReference>
<dbReference type="SMART" id="SM00369">
    <property type="entry name" value="LRR_TYP"/>
    <property type="match status" value="6"/>
</dbReference>
<dbReference type="GO" id="GO:0016020">
    <property type="term" value="C:membrane"/>
    <property type="evidence" value="ECO:0007669"/>
    <property type="project" value="UniProtKB-SubCell"/>
</dbReference>
<evidence type="ECO:0000256" key="14">
    <source>
        <dbReference type="ARBA" id="ARBA00022840"/>
    </source>
</evidence>
<evidence type="ECO:0000256" key="9">
    <source>
        <dbReference type="ARBA" id="ARBA00022692"/>
    </source>
</evidence>
<evidence type="ECO:0000256" key="17">
    <source>
        <dbReference type="ARBA" id="ARBA00023170"/>
    </source>
</evidence>
<comment type="similarity">
    <text evidence="19">Belongs to the polygalacturonase-inhibiting protein family.</text>
</comment>
<evidence type="ECO:0000256" key="11">
    <source>
        <dbReference type="ARBA" id="ARBA00022737"/>
    </source>
</evidence>
<evidence type="ECO:0000256" key="10">
    <source>
        <dbReference type="ARBA" id="ARBA00022729"/>
    </source>
</evidence>
<feature type="transmembrane region" description="Helical" evidence="23">
    <location>
        <begin position="833"/>
        <end position="860"/>
    </location>
</feature>
<dbReference type="EC" id="2.7.11.1" evidence="3"/>
<accession>A0A8K0MGM7</accession>
<dbReference type="AlphaFoldDB" id="A0A8K0MGM7"/>
<keyword evidence="10" id="KW-0732">Signal</keyword>
<evidence type="ECO:0000256" key="18">
    <source>
        <dbReference type="ARBA" id="ARBA00023180"/>
    </source>
</evidence>
<dbReference type="EMBL" id="VOIH02000006">
    <property type="protein sequence ID" value="KAF3444968.1"/>
    <property type="molecule type" value="Genomic_DNA"/>
</dbReference>
<sequence length="990" mass="109601">MWCADLKAALGQRFNFGSIVCFAGVVAKNRHLALPHVAVPDIRYINWVDLRRRGFEGVVFDKDNAITAPYSLTLWGPLASSLEQCKSVFSPNVAVFSNSAGLFEYDHDGSRARTLEGAIGIKVIRHRVKKPAGNAEEIGKHFGCESSQLIMVGDQPFTDIVYGNQNGFLTILTEPLSLAGEPFIVKQVGCWDFVEWIQYFWQGGCKLWYLEMNENPLVAGFRLNVYLMVYELILKKLCSLKAIPMASKIEFCFTVTLFILVSTSEAAISTPAPSTTTRRQQSEALLIWKASLDNDNTSLLSSWVGNSACHWVGIVCDDISSVRHVNLTGYGLKGTIQSFSFSSFPNLQTLILSNNSLYGTIPFNIANLSSLTYLDLSVNQFFGRIPSEISLLIGLQFIYLGNNRINESIPHEVGKLGNLTILSLRDNDLCGRIPEEIGMLKSLSVLELRKNNLTGSIPASIGNLTKLTKMYMMHNQLYGSIPPEIGKLKLLTHVGFVANQLNGSIPLEMNNLTYLKFVILSENKFSGYLPQNVCASLSLEIFTAHSNYFVGSIPMSLRNCTSLVRMRLERNQLSGNISEELGVYPNLDYIDLSFNNLYGEVSQKWGQCQKLQSLKISNNRISGVIPPQLAGATQLHVLDLSSNNLVGTIPKGLKSLVSLFNLNLAENKLNGSVPLEIGMLSNLQNLNIAVNNVSGSIPRQLIGCRKLVNLNLSKNQFSENVPYEIGSLQFIQVLDLSYNLLTGQIPPEIGGLKTLEVFNLSHNAFSGSIPSTFDEMLSLTAVDISSNQLEGPLPDSKVFYQAPIEAYENNKGLCGNVMGLSACPSSRKHSNDLVILVVVLVLGTLFLAVIVSGIMYVLCIRLPARNNLNRPRDAQNENPFQIWSFDGKMTYRNIIEATENFHPRHCVGEGGHASVYKAGLQTGQAVAVKRFNTINEGVVADPKAFESEIDALLQIRHRNIVKLLGFVHIHSTLFGLWIRGRRKFRKDTKR</sequence>
<evidence type="ECO:0000256" key="22">
    <source>
        <dbReference type="PROSITE-ProRule" id="PRU10141"/>
    </source>
</evidence>
<dbReference type="InterPro" id="IPR011009">
    <property type="entry name" value="Kinase-like_dom_sf"/>
</dbReference>
<dbReference type="Pfam" id="PF09419">
    <property type="entry name" value="PGP_phosphatase"/>
    <property type="match status" value="1"/>
</dbReference>
<dbReference type="NCBIfam" id="TIGR01662">
    <property type="entry name" value="HAD-SF-IIIA"/>
    <property type="match status" value="1"/>
</dbReference>
<dbReference type="Pfam" id="PF00560">
    <property type="entry name" value="LRR_1"/>
    <property type="match status" value="5"/>
</dbReference>
<dbReference type="Pfam" id="PF08263">
    <property type="entry name" value="LRRNT_2"/>
    <property type="match status" value="1"/>
</dbReference>
<keyword evidence="16 23" id="KW-0472">Membrane</keyword>
<dbReference type="PANTHER" id="PTHR48056:SF42">
    <property type="entry name" value="MDIS1-INTERACTING RECEPTOR LIKE KINASE 2-LIKE"/>
    <property type="match status" value="1"/>
</dbReference>
<evidence type="ECO:0000256" key="5">
    <source>
        <dbReference type="ARBA" id="ARBA00022527"/>
    </source>
</evidence>
<evidence type="ECO:0000256" key="8">
    <source>
        <dbReference type="ARBA" id="ARBA00022679"/>
    </source>
</evidence>
<dbReference type="NCBIfam" id="TIGR01668">
    <property type="entry name" value="YqeG_hyp_ppase"/>
    <property type="match status" value="1"/>
</dbReference>
<dbReference type="FunFam" id="3.30.200.20:FF:000309">
    <property type="entry name" value="Leucine-rich repeat receptor protein kinase MSP1"/>
    <property type="match status" value="1"/>
</dbReference>
<keyword evidence="26" id="KW-1185">Reference proteome</keyword>
<feature type="domain" description="Protein kinase" evidence="24">
    <location>
        <begin position="901"/>
        <end position="990"/>
    </location>
</feature>
<evidence type="ECO:0000256" key="19">
    <source>
        <dbReference type="ARBA" id="ARBA00038043"/>
    </source>
</evidence>
<organism evidence="25 26">
    <name type="scientific">Rhamnella rubrinervis</name>
    <dbReference type="NCBI Taxonomy" id="2594499"/>
    <lineage>
        <taxon>Eukaryota</taxon>
        <taxon>Viridiplantae</taxon>
        <taxon>Streptophyta</taxon>
        <taxon>Embryophyta</taxon>
        <taxon>Tracheophyta</taxon>
        <taxon>Spermatophyta</taxon>
        <taxon>Magnoliopsida</taxon>
        <taxon>eudicotyledons</taxon>
        <taxon>Gunneridae</taxon>
        <taxon>Pentapetalae</taxon>
        <taxon>rosids</taxon>
        <taxon>fabids</taxon>
        <taxon>Rosales</taxon>
        <taxon>Rhamnaceae</taxon>
        <taxon>rhamnoid group</taxon>
        <taxon>Rhamneae</taxon>
        <taxon>Rhamnella</taxon>
    </lineage>
</organism>
<dbReference type="Gene3D" id="3.80.10.10">
    <property type="entry name" value="Ribonuclease Inhibitor"/>
    <property type="match status" value="3"/>
</dbReference>
<dbReference type="PROSITE" id="PS00107">
    <property type="entry name" value="PROTEIN_KINASE_ATP"/>
    <property type="match status" value="1"/>
</dbReference>
<dbReference type="InterPro" id="IPR013210">
    <property type="entry name" value="LRR_N_plant-typ"/>
</dbReference>
<evidence type="ECO:0000256" key="12">
    <source>
        <dbReference type="ARBA" id="ARBA00022741"/>
    </source>
</evidence>
<dbReference type="InterPro" id="IPR023214">
    <property type="entry name" value="HAD_sf"/>
</dbReference>
<dbReference type="InterPro" id="IPR003591">
    <property type="entry name" value="Leu-rich_rpt_typical-subtyp"/>
</dbReference>
<comment type="caution">
    <text evidence="25">The sequence shown here is derived from an EMBL/GenBank/DDBJ whole genome shotgun (WGS) entry which is preliminary data.</text>
</comment>
<evidence type="ECO:0000256" key="4">
    <source>
        <dbReference type="ARBA" id="ARBA00022512"/>
    </source>
</evidence>
<evidence type="ECO:0000256" key="23">
    <source>
        <dbReference type="SAM" id="Phobius"/>
    </source>
</evidence>
<dbReference type="GO" id="GO:0009653">
    <property type="term" value="P:anatomical structure morphogenesis"/>
    <property type="evidence" value="ECO:0007669"/>
    <property type="project" value="UniProtKB-ARBA"/>
</dbReference>
<evidence type="ECO:0000256" key="1">
    <source>
        <dbReference type="ARBA" id="ARBA00004191"/>
    </source>
</evidence>
<dbReference type="PANTHER" id="PTHR48056">
    <property type="entry name" value="LRR RECEPTOR-LIKE SERINE/THREONINE-PROTEIN KINASE-RELATED"/>
    <property type="match status" value="1"/>
</dbReference>
<comment type="subcellular location">
    <subcellularLocation>
        <location evidence="2">Membrane</location>
        <topology evidence="2">Single-pass type I membrane protein</topology>
    </subcellularLocation>
    <subcellularLocation>
        <location evidence="1">Secreted</location>
        <location evidence="1">Cell wall</location>
    </subcellularLocation>
</comment>
<keyword evidence="4" id="KW-0134">Cell wall</keyword>
<evidence type="ECO:0000313" key="26">
    <source>
        <dbReference type="Proteomes" id="UP000796880"/>
    </source>
</evidence>
<dbReference type="FunFam" id="3.80.10.10:FF:000400">
    <property type="entry name" value="Nuclear pore complex protein NUP107"/>
    <property type="match status" value="1"/>
</dbReference>
<dbReference type="InterPro" id="IPR017441">
    <property type="entry name" value="Protein_kinase_ATP_BS"/>
</dbReference>
<dbReference type="GO" id="GO:0033612">
    <property type="term" value="F:receptor serine/threonine kinase binding"/>
    <property type="evidence" value="ECO:0007669"/>
    <property type="project" value="TreeGrafter"/>
</dbReference>
<evidence type="ECO:0000256" key="7">
    <source>
        <dbReference type="ARBA" id="ARBA00022614"/>
    </source>
</evidence>
<keyword evidence="12 22" id="KW-0547">Nucleotide-binding</keyword>
<dbReference type="InterPro" id="IPR036412">
    <property type="entry name" value="HAD-like_sf"/>
</dbReference>
<dbReference type="InterPro" id="IPR050647">
    <property type="entry name" value="Plant_LRR-RLKs"/>
</dbReference>
<feature type="binding site" evidence="22">
    <location>
        <position position="929"/>
    </location>
    <ligand>
        <name>ATP</name>
        <dbReference type="ChEBI" id="CHEBI:30616"/>
    </ligand>
</feature>
<dbReference type="GO" id="GO:0004674">
    <property type="term" value="F:protein serine/threonine kinase activity"/>
    <property type="evidence" value="ECO:0007669"/>
    <property type="project" value="UniProtKB-KW"/>
</dbReference>
<evidence type="ECO:0000259" key="24">
    <source>
        <dbReference type="PROSITE" id="PS50011"/>
    </source>
</evidence>
<dbReference type="FunFam" id="3.40.50.1000:FF:000148">
    <property type="entry name" value="Haloacid dehalogenase superfamily protein"/>
    <property type="match status" value="1"/>
</dbReference>
<proteinExistence type="inferred from homology"/>
<dbReference type="OrthoDB" id="1188832at2759"/>
<keyword evidence="5" id="KW-0723">Serine/threonine-protein kinase</keyword>
<name>A0A8K0MGM7_9ROSA</name>
<keyword evidence="9 23" id="KW-0812">Transmembrane</keyword>
<dbReference type="Pfam" id="PF13855">
    <property type="entry name" value="LRR_8"/>
    <property type="match status" value="2"/>
</dbReference>
<evidence type="ECO:0000256" key="16">
    <source>
        <dbReference type="ARBA" id="ARBA00023136"/>
    </source>
</evidence>
<dbReference type="InterPro" id="IPR032675">
    <property type="entry name" value="LRR_dom_sf"/>
</dbReference>
<dbReference type="SUPFAM" id="SSF56112">
    <property type="entry name" value="Protein kinase-like (PK-like)"/>
    <property type="match status" value="1"/>
</dbReference>
<evidence type="ECO:0000256" key="20">
    <source>
        <dbReference type="ARBA" id="ARBA00047899"/>
    </source>
</evidence>
<dbReference type="PROSITE" id="PS50011">
    <property type="entry name" value="PROTEIN_KINASE_DOM"/>
    <property type="match status" value="1"/>
</dbReference>
<dbReference type="GO" id="GO:0008962">
    <property type="term" value="F:phosphatidylglycerophosphatase activity"/>
    <property type="evidence" value="ECO:0007669"/>
    <property type="project" value="InterPro"/>
</dbReference>
<keyword evidence="8" id="KW-0808">Transferase</keyword>
<dbReference type="SUPFAM" id="SSF52058">
    <property type="entry name" value="L domain-like"/>
    <property type="match status" value="1"/>
</dbReference>
<gene>
    <name evidence="25" type="ORF">FNV43_RR14661</name>
</gene>
<dbReference type="InterPro" id="IPR001611">
    <property type="entry name" value="Leu-rich_rpt"/>
</dbReference>
<dbReference type="FunFam" id="3.80.10.10:FF:000383">
    <property type="entry name" value="Leucine-rich repeat receptor protein kinase EMS1"/>
    <property type="match status" value="1"/>
</dbReference>
<keyword evidence="4" id="KW-0964">Secreted</keyword>
<evidence type="ECO:0000256" key="6">
    <source>
        <dbReference type="ARBA" id="ARBA00022553"/>
    </source>
</evidence>
<keyword evidence="14 22" id="KW-0067">ATP-binding</keyword>
<dbReference type="FunFam" id="3.80.10.10:FF:000095">
    <property type="entry name" value="LRR receptor-like serine/threonine-protein kinase GSO1"/>
    <property type="match status" value="1"/>
</dbReference>
<evidence type="ECO:0000256" key="13">
    <source>
        <dbReference type="ARBA" id="ARBA00022777"/>
    </source>
</evidence>
<evidence type="ECO:0000313" key="25">
    <source>
        <dbReference type="EMBL" id="KAF3444968.1"/>
    </source>
</evidence>
<dbReference type="InterPro" id="IPR000719">
    <property type="entry name" value="Prot_kinase_dom"/>
</dbReference>
<dbReference type="Proteomes" id="UP000796880">
    <property type="component" value="Unassembled WGS sequence"/>
</dbReference>
<dbReference type="InterPro" id="IPR027706">
    <property type="entry name" value="PGP_Pase"/>
</dbReference>
<evidence type="ECO:0000256" key="3">
    <source>
        <dbReference type="ARBA" id="ARBA00012513"/>
    </source>
</evidence>
<keyword evidence="7" id="KW-0433">Leucine-rich repeat</keyword>
<keyword evidence="17" id="KW-0675">Receptor</keyword>
<protein>
    <recommendedName>
        <fullName evidence="3">non-specific serine/threonine protein kinase</fullName>
        <ecNumber evidence="3">2.7.11.1</ecNumber>
    </recommendedName>
</protein>
<evidence type="ECO:0000256" key="15">
    <source>
        <dbReference type="ARBA" id="ARBA00022989"/>
    </source>
</evidence>
<comment type="catalytic activity">
    <reaction evidence="21">
        <text>L-seryl-[protein] + ATP = O-phospho-L-seryl-[protein] + ADP + H(+)</text>
        <dbReference type="Rhea" id="RHEA:17989"/>
        <dbReference type="Rhea" id="RHEA-COMP:9863"/>
        <dbReference type="Rhea" id="RHEA-COMP:11604"/>
        <dbReference type="ChEBI" id="CHEBI:15378"/>
        <dbReference type="ChEBI" id="CHEBI:29999"/>
        <dbReference type="ChEBI" id="CHEBI:30616"/>
        <dbReference type="ChEBI" id="CHEBI:83421"/>
        <dbReference type="ChEBI" id="CHEBI:456216"/>
        <dbReference type="EC" id="2.7.11.1"/>
    </reaction>
</comment>
<evidence type="ECO:0000256" key="21">
    <source>
        <dbReference type="ARBA" id="ARBA00048679"/>
    </source>
</evidence>
<keyword evidence="11" id="KW-0677">Repeat</keyword>
<keyword evidence="18" id="KW-0325">Glycoprotein</keyword>
<dbReference type="GO" id="GO:0099402">
    <property type="term" value="P:plant organ development"/>
    <property type="evidence" value="ECO:0007669"/>
    <property type="project" value="UniProtKB-ARBA"/>
</dbReference>
<keyword evidence="15 23" id="KW-1133">Transmembrane helix</keyword>
<reference evidence="25" key="1">
    <citation type="submission" date="2020-03" db="EMBL/GenBank/DDBJ databases">
        <title>A high-quality chromosome-level genome assembly of a woody plant with both climbing and erect habits, Rhamnella rubrinervis.</title>
        <authorList>
            <person name="Lu Z."/>
            <person name="Yang Y."/>
            <person name="Zhu X."/>
            <person name="Sun Y."/>
        </authorList>
    </citation>
    <scope>NUCLEOTIDE SEQUENCE</scope>
    <source>
        <strain evidence="25">BYM</strain>
        <tissue evidence="25">Leaf</tissue>
    </source>
</reference>
<evidence type="ECO:0000256" key="2">
    <source>
        <dbReference type="ARBA" id="ARBA00004479"/>
    </source>
</evidence>
<dbReference type="SUPFAM" id="SSF52047">
    <property type="entry name" value="RNI-like"/>
    <property type="match status" value="1"/>
</dbReference>
<dbReference type="SUPFAM" id="SSF56784">
    <property type="entry name" value="HAD-like"/>
    <property type="match status" value="1"/>
</dbReference>